<gene>
    <name evidence="5" type="ORF">MICPUN_90296</name>
</gene>
<dbReference type="InParanoid" id="C1E265"/>
<dbReference type="EMBL" id="CP001324">
    <property type="protein sequence ID" value="ACO61863.1"/>
    <property type="molecule type" value="Genomic_DNA"/>
</dbReference>
<dbReference type="eggNOG" id="KOG1543">
    <property type="taxonomic scope" value="Eukaryota"/>
</dbReference>
<evidence type="ECO:0000313" key="6">
    <source>
        <dbReference type="Proteomes" id="UP000002009"/>
    </source>
</evidence>
<dbReference type="Proteomes" id="UP000002009">
    <property type="component" value="Chromosome 3"/>
</dbReference>
<organism evidence="5 6">
    <name type="scientific">Micromonas commoda (strain RCC299 / NOUM17 / CCMP2709)</name>
    <name type="common">Picoplanktonic green alga</name>
    <dbReference type="NCBI Taxonomy" id="296587"/>
    <lineage>
        <taxon>Eukaryota</taxon>
        <taxon>Viridiplantae</taxon>
        <taxon>Chlorophyta</taxon>
        <taxon>Mamiellophyceae</taxon>
        <taxon>Mamiellales</taxon>
        <taxon>Mamiellaceae</taxon>
        <taxon>Micromonas</taxon>
    </lineage>
</organism>
<dbReference type="SUPFAM" id="SSF54001">
    <property type="entry name" value="Cysteine proteinases"/>
    <property type="match status" value="1"/>
</dbReference>
<proteinExistence type="inferred from homology"/>
<keyword evidence="3" id="KW-0472">Membrane</keyword>
<dbReference type="AlphaFoldDB" id="C1E265"/>
<feature type="domain" description="Peptidase C1A papain C-terminal" evidence="4">
    <location>
        <begin position="48"/>
        <end position="277"/>
    </location>
</feature>
<dbReference type="RefSeq" id="XP_002500605.1">
    <property type="nucleotide sequence ID" value="XM_002500559.1"/>
</dbReference>
<evidence type="ECO:0000256" key="3">
    <source>
        <dbReference type="SAM" id="Phobius"/>
    </source>
</evidence>
<dbReference type="STRING" id="296587.C1E265"/>
<dbReference type="OrthoDB" id="498368at2759"/>
<dbReference type="InterPro" id="IPR039417">
    <property type="entry name" value="Peptidase_C1A_papain-like"/>
</dbReference>
<dbReference type="SMART" id="SM00645">
    <property type="entry name" value="Pept_C1"/>
    <property type="match status" value="1"/>
</dbReference>
<keyword evidence="6" id="KW-1185">Reference proteome</keyword>
<protein>
    <recommendedName>
        <fullName evidence="4">Peptidase C1A papain C-terminal domain-containing protein</fullName>
    </recommendedName>
</protein>
<dbReference type="GO" id="GO:0006508">
    <property type="term" value="P:proteolysis"/>
    <property type="evidence" value="ECO:0007669"/>
    <property type="project" value="InterPro"/>
</dbReference>
<dbReference type="InterPro" id="IPR013128">
    <property type="entry name" value="Peptidase_C1A"/>
</dbReference>
<dbReference type="OMA" id="WTTHKCL"/>
<evidence type="ECO:0000256" key="2">
    <source>
        <dbReference type="SAM" id="MobiDB-lite"/>
    </source>
</evidence>
<keyword evidence="3" id="KW-1133">Transmembrane helix</keyword>
<dbReference type="InterPro" id="IPR000668">
    <property type="entry name" value="Peptidase_C1A_C"/>
</dbReference>
<evidence type="ECO:0000313" key="5">
    <source>
        <dbReference type="EMBL" id="ACO61863.1"/>
    </source>
</evidence>
<dbReference type="PANTHER" id="PTHR12411">
    <property type="entry name" value="CYSTEINE PROTEASE FAMILY C1-RELATED"/>
    <property type="match status" value="1"/>
</dbReference>
<dbReference type="PRINTS" id="PR00705">
    <property type="entry name" value="PAPAIN"/>
</dbReference>
<dbReference type="Gene3D" id="3.90.70.10">
    <property type="entry name" value="Cysteine proteinases"/>
    <property type="match status" value="1"/>
</dbReference>
<evidence type="ECO:0000259" key="4">
    <source>
        <dbReference type="SMART" id="SM00645"/>
    </source>
</evidence>
<name>C1E265_MICCC</name>
<dbReference type="GO" id="GO:0008234">
    <property type="term" value="F:cysteine-type peptidase activity"/>
    <property type="evidence" value="ECO:0007669"/>
    <property type="project" value="InterPro"/>
</dbReference>
<feature type="transmembrane region" description="Helical" evidence="3">
    <location>
        <begin position="335"/>
        <end position="355"/>
    </location>
</feature>
<dbReference type="GeneID" id="8242219"/>
<reference evidence="5 6" key="1">
    <citation type="journal article" date="2009" name="Science">
        <title>Green evolution and dynamic adaptations revealed by genomes of the marine picoeukaryotes Micromonas.</title>
        <authorList>
            <person name="Worden A.Z."/>
            <person name="Lee J.H."/>
            <person name="Mock T."/>
            <person name="Rouze P."/>
            <person name="Simmons M.P."/>
            <person name="Aerts A.L."/>
            <person name="Allen A.E."/>
            <person name="Cuvelier M.L."/>
            <person name="Derelle E."/>
            <person name="Everett M.V."/>
            <person name="Foulon E."/>
            <person name="Grimwood J."/>
            <person name="Gundlach H."/>
            <person name="Henrissat B."/>
            <person name="Napoli C."/>
            <person name="McDonald S.M."/>
            <person name="Parker M.S."/>
            <person name="Rombauts S."/>
            <person name="Salamov A."/>
            <person name="Von Dassow P."/>
            <person name="Badger J.H."/>
            <person name="Coutinho P.M."/>
            <person name="Demir E."/>
            <person name="Dubchak I."/>
            <person name="Gentemann C."/>
            <person name="Eikrem W."/>
            <person name="Gready J.E."/>
            <person name="John U."/>
            <person name="Lanier W."/>
            <person name="Lindquist E.A."/>
            <person name="Lucas S."/>
            <person name="Mayer K.F."/>
            <person name="Moreau H."/>
            <person name="Not F."/>
            <person name="Otillar R."/>
            <person name="Panaud O."/>
            <person name="Pangilinan J."/>
            <person name="Paulsen I."/>
            <person name="Piegu B."/>
            <person name="Poliakov A."/>
            <person name="Robbens S."/>
            <person name="Schmutz J."/>
            <person name="Toulza E."/>
            <person name="Wyss T."/>
            <person name="Zelensky A."/>
            <person name="Zhou K."/>
            <person name="Armbrust E.V."/>
            <person name="Bhattacharya D."/>
            <person name="Goodenough U.W."/>
            <person name="Van de Peer Y."/>
            <person name="Grigoriev I.V."/>
        </authorList>
    </citation>
    <scope>NUCLEOTIDE SEQUENCE [LARGE SCALE GENOMIC DNA]</scope>
    <source>
        <strain evidence="6">RCC299 / NOUM17</strain>
    </source>
</reference>
<dbReference type="Pfam" id="PF00112">
    <property type="entry name" value="Peptidase_C1"/>
    <property type="match status" value="1"/>
</dbReference>
<accession>C1E265</accession>
<keyword evidence="3" id="KW-0812">Transmembrane</keyword>
<feature type="compositionally biased region" description="Basic and acidic residues" evidence="2">
    <location>
        <begin position="27"/>
        <end position="45"/>
    </location>
</feature>
<dbReference type="CDD" id="cd02248">
    <property type="entry name" value="Peptidase_C1A"/>
    <property type="match status" value="1"/>
</dbReference>
<comment type="similarity">
    <text evidence="1">Belongs to the peptidase C1 family.</text>
</comment>
<sequence>MKMGVTRFADLTEEEFSKHHGKGFNAMDKEKEKGGGDEGKALPKDIDLPKTLDWRQKMDIGPLYSQGACSGCWAYSTVQVIADSKLIGTGHRPSPSPYYLLSCDELDSGCNTGNMATAYAWIQVQQHGILSVEDFPTASDRCMEAESNEKAKGVTIDGFCEIPPLRGAETVYALLRALYQQPVAIGMNVKPLQLYGGGLVTMEDCPPASSDQINAINHAAVVVGWGEDEESGKPYFLIKNSYGQDWGENGYARLEMAYDGDSMYGACGMFAEQNYPLTDGRDCTEGSEKKWSELRGDDVYLMPDNVVILPDGGGILTPARIKVFGYDLTAILKTASFVCFALCVFFLGIEIYYCFVPEQDGDTPRTPAPSHLHYGAAGK</sequence>
<feature type="region of interest" description="Disordered" evidence="2">
    <location>
        <begin position="19"/>
        <end position="45"/>
    </location>
</feature>
<dbReference type="InterPro" id="IPR038765">
    <property type="entry name" value="Papain-like_cys_pep_sf"/>
</dbReference>
<dbReference type="KEGG" id="mis:MICPUN_90296"/>
<evidence type="ECO:0000256" key="1">
    <source>
        <dbReference type="ARBA" id="ARBA00008455"/>
    </source>
</evidence>